<comment type="caution">
    <text evidence="4">The sequence shown here is derived from an EMBL/GenBank/DDBJ whole genome shotgun (WGS) entry which is preliminary data.</text>
</comment>
<reference evidence="4 5" key="1">
    <citation type="journal article" date="2014" name="Int. J. Syst. Evol. Microbiol.">
        <title>Solimonas terrae sp. nov., isolated from soil.</title>
        <authorList>
            <person name="Kim S.J."/>
            <person name="Moon J.Y."/>
            <person name="Weon H.Y."/>
            <person name="Ahn J.H."/>
            <person name="Chen W.M."/>
            <person name="Kwon S.W."/>
        </authorList>
    </citation>
    <scope>NUCLEOTIDE SEQUENCE [LARGE SCALE GENOMIC DNA]</scope>
    <source>
        <strain evidence="4 5">KIS83-12</strain>
    </source>
</reference>
<feature type="region of interest" description="Disordered" evidence="1">
    <location>
        <begin position="144"/>
        <end position="170"/>
    </location>
</feature>
<evidence type="ECO:0000259" key="3">
    <source>
        <dbReference type="Pfam" id="PF16537"/>
    </source>
</evidence>
<keyword evidence="2" id="KW-0472">Membrane</keyword>
<feature type="compositionally biased region" description="Low complexity" evidence="1">
    <location>
        <begin position="154"/>
        <end position="169"/>
    </location>
</feature>
<keyword evidence="2" id="KW-1133">Transmembrane helix</keyword>
<dbReference type="EMBL" id="JAAMOW010000005">
    <property type="protein sequence ID" value="NGY05469.1"/>
    <property type="molecule type" value="Genomic_DNA"/>
</dbReference>
<sequence length="259" mass="26865">MSYILEALRRAERERDTGKAPSVESLSRSASAAPPSRVPLNVWILAISTAVVAIAALTILLWPASHDRPAAVASTQPANPSTLETAAAAAPIAPVAPAAATEHDAVPPPPAAIEDRDAVDNLDELTGESANDTAVAPPATQDLAAAGTEPDSDAPAAGVPAAAAAVPPASNDVTDHGTIVVPAGVTVLRDMPASYREQFPVRALDVHVYDPDPAKRWVMIDARRYREGDTLASGPQIVQIIESGVIFDYQGAHVLLPVR</sequence>
<keyword evidence="2" id="KW-0812">Transmembrane</keyword>
<dbReference type="Proteomes" id="UP000472676">
    <property type="component" value="Unassembled WGS sequence"/>
</dbReference>
<evidence type="ECO:0000256" key="1">
    <source>
        <dbReference type="SAM" id="MobiDB-lite"/>
    </source>
</evidence>
<gene>
    <name evidence="4" type="ORF">G7Y85_11870</name>
</gene>
<dbReference type="RefSeq" id="WP_166256992.1">
    <property type="nucleotide sequence ID" value="NZ_JAAMOW010000005.1"/>
</dbReference>
<evidence type="ECO:0000313" key="4">
    <source>
        <dbReference type="EMBL" id="NGY05469.1"/>
    </source>
</evidence>
<evidence type="ECO:0000256" key="2">
    <source>
        <dbReference type="SAM" id="Phobius"/>
    </source>
</evidence>
<proteinExistence type="predicted"/>
<name>A0A6M2BU03_9GAMM</name>
<dbReference type="Pfam" id="PF16537">
    <property type="entry name" value="T2SSB"/>
    <property type="match status" value="1"/>
</dbReference>
<dbReference type="GO" id="GO:0015627">
    <property type="term" value="C:type II protein secretion system complex"/>
    <property type="evidence" value="ECO:0007669"/>
    <property type="project" value="InterPro"/>
</dbReference>
<organism evidence="4 5">
    <name type="scientific">Solimonas terrae</name>
    <dbReference type="NCBI Taxonomy" id="1396819"/>
    <lineage>
        <taxon>Bacteria</taxon>
        <taxon>Pseudomonadati</taxon>
        <taxon>Pseudomonadota</taxon>
        <taxon>Gammaproteobacteria</taxon>
        <taxon>Nevskiales</taxon>
        <taxon>Nevskiaceae</taxon>
        <taxon>Solimonas</taxon>
    </lineage>
</organism>
<keyword evidence="5" id="KW-1185">Reference proteome</keyword>
<protein>
    <submittedName>
        <fullName evidence="4">General secretion pathway protein GspB</fullName>
    </submittedName>
</protein>
<feature type="compositionally biased region" description="Low complexity" evidence="1">
    <location>
        <begin position="25"/>
        <end position="34"/>
    </location>
</feature>
<accession>A0A6M2BU03</accession>
<evidence type="ECO:0000313" key="5">
    <source>
        <dbReference type="Proteomes" id="UP000472676"/>
    </source>
</evidence>
<feature type="domain" description="Type II secretion system protein GspB C-terminal" evidence="3">
    <location>
        <begin position="204"/>
        <end position="255"/>
    </location>
</feature>
<dbReference type="AlphaFoldDB" id="A0A6M2BU03"/>
<feature type="transmembrane region" description="Helical" evidence="2">
    <location>
        <begin position="42"/>
        <end position="62"/>
    </location>
</feature>
<feature type="region of interest" description="Disordered" evidence="1">
    <location>
        <begin position="12"/>
        <end position="34"/>
    </location>
</feature>
<dbReference type="InterPro" id="IPR032389">
    <property type="entry name" value="GspB_C"/>
</dbReference>